<evidence type="ECO:0000313" key="4">
    <source>
        <dbReference type="Proteomes" id="UP000324705"/>
    </source>
</evidence>
<evidence type="ECO:0000256" key="1">
    <source>
        <dbReference type="ARBA" id="ARBA00022737"/>
    </source>
</evidence>
<keyword evidence="1" id="KW-0677">Repeat</keyword>
<reference evidence="3 4" key="1">
    <citation type="submission" date="2017-09" db="EMBL/GenBank/DDBJ databases">
        <authorList>
            <consortium name="International Durum Wheat Genome Sequencing Consortium (IDWGSC)"/>
            <person name="Milanesi L."/>
        </authorList>
    </citation>
    <scope>NUCLEOTIDE SEQUENCE [LARGE SCALE GENOMIC DNA]</scope>
    <source>
        <strain evidence="4">cv. Svevo</strain>
    </source>
</reference>
<dbReference type="Gene3D" id="3.80.10.10">
    <property type="entry name" value="Ribonuclease Inhibitor"/>
    <property type="match status" value="2"/>
</dbReference>
<dbReference type="Gramene" id="TRITD2Av1G029880.4">
    <property type="protein sequence ID" value="TRITD2Av1G029880.4"/>
    <property type="gene ID" value="TRITD2Av1G029880"/>
</dbReference>
<keyword evidence="4" id="KW-1185">Reference proteome</keyword>
<dbReference type="Proteomes" id="UP000324705">
    <property type="component" value="Chromosome 2A"/>
</dbReference>
<proteinExistence type="predicted"/>
<dbReference type="PANTHER" id="PTHR47186:SF27">
    <property type="entry name" value="NB-ARC DOMAIN-CONTAINING PROTEIN"/>
    <property type="match status" value="1"/>
</dbReference>
<dbReference type="Pfam" id="PF23598">
    <property type="entry name" value="LRR_14"/>
    <property type="match status" value="1"/>
</dbReference>
<protein>
    <recommendedName>
        <fullName evidence="2">Disease resistance R13L4/SHOC-2-like LRR domain-containing protein</fullName>
    </recommendedName>
</protein>
<dbReference type="SUPFAM" id="SSF52058">
    <property type="entry name" value="L domain-like"/>
    <property type="match status" value="1"/>
</dbReference>
<organism evidence="3 4">
    <name type="scientific">Triticum turgidum subsp. durum</name>
    <name type="common">Durum wheat</name>
    <name type="synonym">Triticum durum</name>
    <dbReference type="NCBI Taxonomy" id="4567"/>
    <lineage>
        <taxon>Eukaryota</taxon>
        <taxon>Viridiplantae</taxon>
        <taxon>Streptophyta</taxon>
        <taxon>Embryophyta</taxon>
        <taxon>Tracheophyta</taxon>
        <taxon>Spermatophyta</taxon>
        <taxon>Magnoliopsida</taxon>
        <taxon>Liliopsida</taxon>
        <taxon>Poales</taxon>
        <taxon>Poaceae</taxon>
        <taxon>BOP clade</taxon>
        <taxon>Pooideae</taxon>
        <taxon>Triticodae</taxon>
        <taxon>Triticeae</taxon>
        <taxon>Triticinae</taxon>
        <taxon>Triticum</taxon>
    </lineage>
</organism>
<dbReference type="PANTHER" id="PTHR47186">
    <property type="entry name" value="LEUCINE-RICH REPEAT-CONTAINING PROTEIN 57"/>
    <property type="match status" value="1"/>
</dbReference>
<dbReference type="InterPro" id="IPR032675">
    <property type="entry name" value="LRR_dom_sf"/>
</dbReference>
<accession>A0A9R1NKK9</accession>
<dbReference type="EMBL" id="LT934113">
    <property type="protein sequence ID" value="VAH26558.1"/>
    <property type="molecule type" value="Genomic_DNA"/>
</dbReference>
<evidence type="ECO:0000313" key="3">
    <source>
        <dbReference type="EMBL" id="VAH26558.1"/>
    </source>
</evidence>
<gene>
    <name evidence="3" type="ORF">TRITD_2Av1G029880</name>
</gene>
<name>A0A9R1NKK9_TRITD</name>
<feature type="domain" description="Disease resistance R13L4/SHOC-2-like LRR" evidence="2">
    <location>
        <begin position="91"/>
        <end position="320"/>
    </location>
</feature>
<evidence type="ECO:0000259" key="2">
    <source>
        <dbReference type="Pfam" id="PF23598"/>
    </source>
</evidence>
<dbReference type="InterPro" id="IPR055414">
    <property type="entry name" value="LRR_R13L4/SHOC2-like"/>
</dbReference>
<sequence length="444" mass="50276">MDYLADLVNMGYFQQVGREISYVLCGLMHDFARMVSKTDCAIIDGLQCNDILLTVQHLSIVWSKYPYWNTSQINKFIENLRNTITPVVTKLRSLVFIGHYKSSFFQSFQDIFRKAPNLRLLQISATFADFNSLMCSSVNPTHLRYLKLTANEARGGLPQVLSNFCHLQVLDVGSSTHLDVPDGMNNLVSLRHLVATSIDRIGKLTSLQTLNNFSVQDSNGFQIIELQCMNDLVQLGVSQLQNVKTQEEACGAGLLDKWHLEKLHLSYNLKHLEISGYNGVTSPSWLASNTSLQTLYLDSCRKWRILPSLQRLPLLRKLKLRGMPKVVKISVPSLEELLLIEMPKLETCSCTSMRELNSCLRVLKIKNCTVLKEFDLFGNSHEFKIELKSWLPRIWELIIHNCPLLLVSHPLPSSSTVSRISMSGIPKFPRIDSRSCGSLTIGED</sequence>
<dbReference type="AlphaFoldDB" id="A0A9R1NKK9"/>